<reference evidence="1" key="1">
    <citation type="submission" date="2020-08" db="EMBL/GenBank/DDBJ databases">
        <title>Genome sequencing and assembly of the red palm weevil Rhynchophorus ferrugineus.</title>
        <authorList>
            <person name="Dias G.B."/>
            <person name="Bergman C.M."/>
            <person name="Manee M."/>
        </authorList>
    </citation>
    <scope>NUCLEOTIDE SEQUENCE</scope>
    <source>
        <strain evidence="1">AA-2017</strain>
        <tissue evidence="1">Whole larva</tissue>
    </source>
</reference>
<proteinExistence type="predicted"/>
<evidence type="ECO:0000313" key="1">
    <source>
        <dbReference type="EMBL" id="KAF7266234.1"/>
    </source>
</evidence>
<gene>
    <name evidence="1" type="ORF">GWI33_020419</name>
</gene>
<comment type="caution">
    <text evidence="1">The sequence shown here is derived from an EMBL/GenBank/DDBJ whole genome shotgun (WGS) entry which is preliminary data.</text>
</comment>
<dbReference type="EMBL" id="JAACXV010014551">
    <property type="protein sequence ID" value="KAF7266234.1"/>
    <property type="molecule type" value="Genomic_DNA"/>
</dbReference>
<protein>
    <submittedName>
        <fullName evidence="1">Uncharacterized protein</fullName>
    </submittedName>
</protein>
<organism evidence="1 2">
    <name type="scientific">Rhynchophorus ferrugineus</name>
    <name type="common">Red palm weevil</name>
    <name type="synonym">Curculio ferrugineus</name>
    <dbReference type="NCBI Taxonomy" id="354439"/>
    <lineage>
        <taxon>Eukaryota</taxon>
        <taxon>Metazoa</taxon>
        <taxon>Ecdysozoa</taxon>
        <taxon>Arthropoda</taxon>
        <taxon>Hexapoda</taxon>
        <taxon>Insecta</taxon>
        <taxon>Pterygota</taxon>
        <taxon>Neoptera</taxon>
        <taxon>Endopterygota</taxon>
        <taxon>Coleoptera</taxon>
        <taxon>Polyphaga</taxon>
        <taxon>Cucujiformia</taxon>
        <taxon>Curculionidae</taxon>
        <taxon>Dryophthorinae</taxon>
        <taxon>Rhynchophorus</taxon>
    </lineage>
</organism>
<name>A0A834M5V4_RHYFE</name>
<keyword evidence="2" id="KW-1185">Reference proteome</keyword>
<dbReference type="AlphaFoldDB" id="A0A834M5V4"/>
<sequence length="99" mass="11541">MTNYLSVTCCAPQRGREIHSKKVRTFRVRSQIKRKDMGDQMEMPSMRYLFLGMVFKEVCKWYWFGTNLLGTTAGLQLTSRCLKVSERTIEKIKGLLLSI</sequence>
<evidence type="ECO:0000313" key="2">
    <source>
        <dbReference type="Proteomes" id="UP000625711"/>
    </source>
</evidence>
<accession>A0A834M5V4</accession>
<dbReference type="Proteomes" id="UP000625711">
    <property type="component" value="Unassembled WGS sequence"/>
</dbReference>